<dbReference type="Proteomes" id="UP001148838">
    <property type="component" value="Unassembled WGS sequence"/>
</dbReference>
<comment type="caution">
    <text evidence="2">The sequence shown here is derived from an EMBL/GenBank/DDBJ whole genome shotgun (WGS) entry which is preliminary data.</text>
</comment>
<evidence type="ECO:0000256" key="1">
    <source>
        <dbReference type="SAM" id="MobiDB-lite"/>
    </source>
</evidence>
<protein>
    <submittedName>
        <fullName evidence="2">Uncharacterized protein</fullName>
    </submittedName>
</protein>
<gene>
    <name evidence="2" type="ORF">ANN_24406</name>
</gene>
<evidence type="ECO:0000313" key="3">
    <source>
        <dbReference type="Proteomes" id="UP001148838"/>
    </source>
</evidence>
<proteinExistence type="predicted"/>
<feature type="region of interest" description="Disordered" evidence="1">
    <location>
        <begin position="1"/>
        <end position="27"/>
    </location>
</feature>
<sequence length="106" mass="12466">MAGLFEGGNEPPGSLKPSVSNHHHHHRRRRREYKIILFVSPMNLFQEEKYEHYNYCRHDFVVHSLQQIPMVATYFTNFNVQTDYLVLTAQRRERGEVIGGVGRVPE</sequence>
<keyword evidence="3" id="KW-1185">Reference proteome</keyword>
<name>A0ABQ8S3D1_PERAM</name>
<accession>A0ABQ8S3D1</accession>
<dbReference type="EMBL" id="JAJSOF020000037">
    <property type="protein sequence ID" value="KAJ4428386.1"/>
    <property type="molecule type" value="Genomic_DNA"/>
</dbReference>
<reference evidence="2 3" key="1">
    <citation type="journal article" date="2022" name="Allergy">
        <title>Genome assembly and annotation of Periplaneta americana reveal a comprehensive cockroach allergen profile.</title>
        <authorList>
            <person name="Wang L."/>
            <person name="Xiong Q."/>
            <person name="Saelim N."/>
            <person name="Wang L."/>
            <person name="Nong W."/>
            <person name="Wan A.T."/>
            <person name="Shi M."/>
            <person name="Liu X."/>
            <person name="Cao Q."/>
            <person name="Hui J.H.L."/>
            <person name="Sookrung N."/>
            <person name="Leung T.F."/>
            <person name="Tungtrongchitr A."/>
            <person name="Tsui S.K.W."/>
        </authorList>
    </citation>
    <scope>NUCLEOTIDE SEQUENCE [LARGE SCALE GENOMIC DNA]</scope>
    <source>
        <strain evidence="2">PWHHKU_190912</strain>
    </source>
</reference>
<evidence type="ECO:0000313" key="2">
    <source>
        <dbReference type="EMBL" id="KAJ4428386.1"/>
    </source>
</evidence>
<organism evidence="2 3">
    <name type="scientific">Periplaneta americana</name>
    <name type="common">American cockroach</name>
    <name type="synonym">Blatta americana</name>
    <dbReference type="NCBI Taxonomy" id="6978"/>
    <lineage>
        <taxon>Eukaryota</taxon>
        <taxon>Metazoa</taxon>
        <taxon>Ecdysozoa</taxon>
        <taxon>Arthropoda</taxon>
        <taxon>Hexapoda</taxon>
        <taxon>Insecta</taxon>
        <taxon>Pterygota</taxon>
        <taxon>Neoptera</taxon>
        <taxon>Polyneoptera</taxon>
        <taxon>Dictyoptera</taxon>
        <taxon>Blattodea</taxon>
        <taxon>Blattoidea</taxon>
        <taxon>Blattidae</taxon>
        <taxon>Blattinae</taxon>
        <taxon>Periplaneta</taxon>
    </lineage>
</organism>